<evidence type="ECO:0000256" key="6">
    <source>
        <dbReference type="ARBA" id="ARBA00022792"/>
    </source>
</evidence>
<evidence type="ECO:0000256" key="8">
    <source>
        <dbReference type="ARBA" id="ARBA00022989"/>
    </source>
</evidence>
<comment type="similarity">
    <text evidence="2">Belongs to the UQCR10/QCR9 family.</text>
</comment>
<dbReference type="AlphaFoldDB" id="A0AAV2ZD99"/>
<evidence type="ECO:0000256" key="4">
    <source>
        <dbReference type="ARBA" id="ARBA00022660"/>
    </source>
</evidence>
<reference evidence="11" key="2">
    <citation type="journal article" date="2023" name="Microbiol Resour">
        <title>Decontamination and Annotation of the Draft Genome Sequence of the Oomycete Lagenidium giganteum ARSEF 373.</title>
        <authorList>
            <person name="Morgan W.R."/>
            <person name="Tartar A."/>
        </authorList>
    </citation>
    <scope>NUCLEOTIDE SEQUENCE</scope>
    <source>
        <strain evidence="11">ARSEF 373</strain>
    </source>
</reference>
<keyword evidence="3" id="KW-0813">Transport</keyword>
<proteinExistence type="inferred from homology"/>
<gene>
    <name evidence="11" type="ORF">N0F65_010613</name>
</gene>
<evidence type="ECO:0008006" key="13">
    <source>
        <dbReference type="Google" id="ProtNLM"/>
    </source>
</evidence>
<dbReference type="PANTHER" id="PTHR12980:SF0">
    <property type="entry name" value="CYTOCHROME B-C1 COMPLEX SUBUNIT 9"/>
    <property type="match status" value="1"/>
</dbReference>
<dbReference type="SUPFAM" id="SSF81514">
    <property type="entry name" value="Subunit X (non-heme 7 kDa protein) of cytochrome bc1 complex (Ubiquinol-cytochrome c reductase)"/>
    <property type="match status" value="1"/>
</dbReference>
<protein>
    <recommendedName>
        <fullName evidence="13">Cytochrome b-c1 complex subunit 9</fullName>
    </recommendedName>
</protein>
<evidence type="ECO:0000256" key="7">
    <source>
        <dbReference type="ARBA" id="ARBA00022982"/>
    </source>
</evidence>
<accession>A0AAV2ZD99</accession>
<keyword evidence="9" id="KW-0496">Mitochondrion</keyword>
<dbReference type="PANTHER" id="PTHR12980">
    <property type="entry name" value="UBIQUINOL-CYTOCHROME C REDUCTASE COMPLEX, SUBUNIT X"/>
    <property type="match status" value="1"/>
</dbReference>
<keyword evidence="5" id="KW-0812">Transmembrane</keyword>
<keyword evidence="8" id="KW-1133">Transmembrane helix</keyword>
<comment type="caution">
    <text evidence="11">The sequence shown here is derived from an EMBL/GenBank/DDBJ whole genome shotgun (WGS) entry which is preliminary data.</text>
</comment>
<keyword evidence="4" id="KW-0679">Respiratory chain</keyword>
<evidence type="ECO:0000256" key="9">
    <source>
        <dbReference type="ARBA" id="ARBA00023128"/>
    </source>
</evidence>
<evidence type="ECO:0000256" key="5">
    <source>
        <dbReference type="ARBA" id="ARBA00022692"/>
    </source>
</evidence>
<dbReference type="InterPro" id="IPR008027">
    <property type="entry name" value="QCR9"/>
</dbReference>
<comment type="subcellular location">
    <subcellularLocation>
        <location evidence="1">Mitochondrion inner membrane</location>
        <topology evidence="1">Single-pass membrane protein</topology>
    </subcellularLocation>
</comment>
<evidence type="ECO:0000256" key="2">
    <source>
        <dbReference type="ARBA" id="ARBA00007856"/>
    </source>
</evidence>
<dbReference type="Gene3D" id="1.20.5.260">
    <property type="entry name" value="Cytochrome b-c1 complex subunit 9"/>
    <property type="match status" value="1"/>
</dbReference>
<dbReference type="GO" id="GO:0045275">
    <property type="term" value="C:respiratory chain complex III"/>
    <property type="evidence" value="ECO:0007669"/>
    <property type="project" value="InterPro"/>
</dbReference>
<sequence length="100" mass="11331">MLTRSIRMGMRTAGARMASTKRSSVNGPGAFETIYQTLMKNNLTYVTSIVVAAIVVESAYGSVTNFVWESSNRGRLYHHIDWSQFKTDDDDEDEEEEDDE</sequence>
<dbReference type="Pfam" id="PF05365">
    <property type="entry name" value="UCR_UQCRX_QCR9"/>
    <property type="match status" value="1"/>
</dbReference>
<dbReference type="InterPro" id="IPR036656">
    <property type="entry name" value="QCR9_sf"/>
</dbReference>
<evidence type="ECO:0000256" key="10">
    <source>
        <dbReference type="ARBA" id="ARBA00023136"/>
    </source>
</evidence>
<dbReference type="GO" id="GO:0005743">
    <property type="term" value="C:mitochondrial inner membrane"/>
    <property type="evidence" value="ECO:0007669"/>
    <property type="project" value="UniProtKB-SubCell"/>
</dbReference>
<evidence type="ECO:0000313" key="11">
    <source>
        <dbReference type="EMBL" id="DBA03960.1"/>
    </source>
</evidence>
<evidence type="ECO:0000256" key="3">
    <source>
        <dbReference type="ARBA" id="ARBA00022448"/>
    </source>
</evidence>
<keyword evidence="6" id="KW-0999">Mitochondrion inner membrane</keyword>
<reference evidence="11" key="1">
    <citation type="submission" date="2022-11" db="EMBL/GenBank/DDBJ databases">
        <authorList>
            <person name="Morgan W.R."/>
            <person name="Tartar A."/>
        </authorList>
    </citation>
    <scope>NUCLEOTIDE SEQUENCE</scope>
    <source>
        <strain evidence="11">ARSEF 373</strain>
    </source>
</reference>
<keyword evidence="10" id="KW-0472">Membrane</keyword>
<evidence type="ECO:0000256" key="1">
    <source>
        <dbReference type="ARBA" id="ARBA00004434"/>
    </source>
</evidence>
<organism evidence="11 12">
    <name type="scientific">Lagenidium giganteum</name>
    <dbReference type="NCBI Taxonomy" id="4803"/>
    <lineage>
        <taxon>Eukaryota</taxon>
        <taxon>Sar</taxon>
        <taxon>Stramenopiles</taxon>
        <taxon>Oomycota</taxon>
        <taxon>Peronosporomycetes</taxon>
        <taxon>Pythiales</taxon>
        <taxon>Pythiaceae</taxon>
    </lineage>
</organism>
<keyword evidence="12" id="KW-1185">Reference proteome</keyword>
<name>A0AAV2ZD99_9STRA</name>
<evidence type="ECO:0000313" key="12">
    <source>
        <dbReference type="Proteomes" id="UP001146120"/>
    </source>
</evidence>
<dbReference type="Proteomes" id="UP001146120">
    <property type="component" value="Unassembled WGS sequence"/>
</dbReference>
<keyword evidence="7" id="KW-0249">Electron transport</keyword>
<dbReference type="GO" id="GO:0006122">
    <property type="term" value="P:mitochondrial electron transport, ubiquinol to cytochrome c"/>
    <property type="evidence" value="ECO:0007669"/>
    <property type="project" value="InterPro"/>
</dbReference>
<dbReference type="EMBL" id="DAKRPA010000013">
    <property type="protein sequence ID" value="DBA03960.1"/>
    <property type="molecule type" value="Genomic_DNA"/>
</dbReference>